<dbReference type="EnsemblPlants" id="KQK89615">
    <property type="protein sequence ID" value="KQK89615"/>
    <property type="gene ID" value="SETIT_038856mg"/>
</dbReference>
<dbReference type="AlphaFoldDB" id="K4AIZ2"/>
<dbReference type="PANTHER" id="PTHR33063">
    <property type="entry name" value="OS02G0583500 PROTEIN"/>
    <property type="match status" value="1"/>
</dbReference>
<reference evidence="2" key="1">
    <citation type="journal article" date="2012" name="Nat. Biotechnol.">
        <title>Reference genome sequence of the model plant Setaria.</title>
        <authorList>
            <person name="Bennetzen J.L."/>
            <person name="Schmutz J."/>
            <person name="Wang H."/>
            <person name="Percifield R."/>
            <person name="Hawkins J."/>
            <person name="Pontaroli A.C."/>
            <person name="Estep M."/>
            <person name="Feng L."/>
            <person name="Vaughn J.N."/>
            <person name="Grimwood J."/>
            <person name="Jenkins J."/>
            <person name="Barry K."/>
            <person name="Lindquist E."/>
            <person name="Hellsten U."/>
            <person name="Deshpande S."/>
            <person name="Wang X."/>
            <person name="Wu X."/>
            <person name="Mitros T."/>
            <person name="Triplett J."/>
            <person name="Yang X."/>
            <person name="Ye C.Y."/>
            <person name="Mauro-Herrera M."/>
            <person name="Wang L."/>
            <person name="Li P."/>
            <person name="Sharma M."/>
            <person name="Sharma R."/>
            <person name="Ronald P.C."/>
            <person name="Panaud O."/>
            <person name="Kellogg E.A."/>
            <person name="Brutnell T.P."/>
            <person name="Doust A.N."/>
            <person name="Tuskan G.A."/>
            <person name="Rokhsar D."/>
            <person name="Devos K.M."/>
        </authorList>
    </citation>
    <scope>NUCLEOTIDE SEQUENCE [LARGE SCALE GENOMIC DNA]</scope>
    <source>
        <strain evidence="2">cv. Yugu1</strain>
    </source>
</reference>
<dbReference type="PANTHER" id="PTHR33063:SF16">
    <property type="entry name" value="OS02G0241300 PROTEIN"/>
    <property type="match status" value="1"/>
</dbReference>
<evidence type="ECO:0000313" key="2">
    <source>
        <dbReference type="Proteomes" id="UP000004995"/>
    </source>
</evidence>
<accession>K4AIZ2</accession>
<dbReference type="Gramene" id="KQK89615">
    <property type="protein sequence ID" value="KQK89615"/>
    <property type="gene ID" value="SETIT_038856mg"/>
</dbReference>
<dbReference type="InParanoid" id="K4AIZ2"/>
<dbReference type="eggNOG" id="ENOG502R3GE">
    <property type="taxonomic scope" value="Eukaryota"/>
</dbReference>
<dbReference type="HOGENOM" id="CLU_026612_6_0_1"/>
<dbReference type="EMBL" id="AGNK02005773">
    <property type="status" value="NOT_ANNOTATED_CDS"/>
    <property type="molecule type" value="Genomic_DNA"/>
</dbReference>
<name>K4AIZ2_SETIT</name>
<keyword evidence="2" id="KW-1185">Reference proteome</keyword>
<organism evidence="1 2">
    <name type="scientific">Setaria italica</name>
    <name type="common">Foxtail millet</name>
    <name type="synonym">Panicum italicum</name>
    <dbReference type="NCBI Taxonomy" id="4555"/>
    <lineage>
        <taxon>Eukaryota</taxon>
        <taxon>Viridiplantae</taxon>
        <taxon>Streptophyta</taxon>
        <taxon>Embryophyta</taxon>
        <taxon>Tracheophyta</taxon>
        <taxon>Spermatophyta</taxon>
        <taxon>Magnoliopsida</taxon>
        <taxon>Liliopsida</taxon>
        <taxon>Poales</taxon>
        <taxon>Poaceae</taxon>
        <taxon>PACMAD clade</taxon>
        <taxon>Panicoideae</taxon>
        <taxon>Panicodae</taxon>
        <taxon>Paniceae</taxon>
        <taxon>Cenchrinae</taxon>
        <taxon>Setaria</taxon>
    </lineage>
</organism>
<sequence>KMISRGKKLAIEVAEGKKRSEVPLQAAKLASECGVALRDNLPIYTSWKEYDNEQRQAEVSKVLRKVASRLDVDVRNEGPSKAACTDIIKRGVRQQRYHLKRKYFDVSLTREQLLANEPPPKMEKYEWIQLVEYWCDPKNEVHPALSGFVNMQCKLCI</sequence>
<dbReference type="Proteomes" id="UP000004995">
    <property type="component" value="Unassembled WGS sequence"/>
</dbReference>
<evidence type="ECO:0000313" key="1">
    <source>
        <dbReference type="EnsemblPlants" id="KQK89615"/>
    </source>
</evidence>
<proteinExistence type="predicted"/>
<protein>
    <submittedName>
        <fullName evidence="1">Uncharacterized protein</fullName>
    </submittedName>
</protein>
<reference evidence="1" key="2">
    <citation type="submission" date="2018-08" db="UniProtKB">
        <authorList>
            <consortium name="EnsemblPlants"/>
        </authorList>
    </citation>
    <scope>IDENTIFICATION</scope>
    <source>
        <strain evidence="1">Yugu1</strain>
    </source>
</reference>